<evidence type="ECO:0000313" key="1">
    <source>
        <dbReference type="EMBL" id="CAI2197070.1"/>
    </source>
</evidence>
<proteinExistence type="predicted"/>
<name>A0A9W4T9I6_9GLOM</name>
<gene>
    <name evidence="1" type="ORF">FWILDA_LOCUS17892</name>
</gene>
<comment type="caution">
    <text evidence="1">The sequence shown here is derived from an EMBL/GenBank/DDBJ whole genome shotgun (WGS) entry which is preliminary data.</text>
</comment>
<dbReference type="Proteomes" id="UP001153678">
    <property type="component" value="Unassembled WGS sequence"/>
</dbReference>
<feature type="non-terminal residue" evidence="1">
    <location>
        <position position="1"/>
    </location>
</feature>
<reference evidence="1" key="1">
    <citation type="submission" date="2022-08" db="EMBL/GenBank/DDBJ databases">
        <authorList>
            <person name="Kallberg Y."/>
            <person name="Tangrot J."/>
            <person name="Rosling A."/>
        </authorList>
    </citation>
    <scope>NUCLEOTIDE SEQUENCE</scope>
    <source>
        <strain evidence="1">Wild A</strain>
    </source>
</reference>
<sequence length="40" mass="4751">MPITINKINLSNNDNDDVMDYFLYSTRNIFINYNHLEGID</sequence>
<organism evidence="1 2">
    <name type="scientific">Funneliformis geosporum</name>
    <dbReference type="NCBI Taxonomy" id="1117311"/>
    <lineage>
        <taxon>Eukaryota</taxon>
        <taxon>Fungi</taxon>
        <taxon>Fungi incertae sedis</taxon>
        <taxon>Mucoromycota</taxon>
        <taxon>Glomeromycotina</taxon>
        <taxon>Glomeromycetes</taxon>
        <taxon>Glomerales</taxon>
        <taxon>Glomeraceae</taxon>
        <taxon>Funneliformis</taxon>
    </lineage>
</organism>
<dbReference type="AlphaFoldDB" id="A0A9W4T9I6"/>
<evidence type="ECO:0000313" key="2">
    <source>
        <dbReference type="Proteomes" id="UP001153678"/>
    </source>
</evidence>
<keyword evidence="2" id="KW-1185">Reference proteome</keyword>
<protein>
    <submittedName>
        <fullName evidence="1">1845_t:CDS:1</fullName>
    </submittedName>
</protein>
<dbReference type="EMBL" id="CAMKVN010015538">
    <property type="protein sequence ID" value="CAI2197070.1"/>
    <property type="molecule type" value="Genomic_DNA"/>
</dbReference>
<accession>A0A9W4T9I6</accession>
<feature type="non-terminal residue" evidence="1">
    <location>
        <position position="40"/>
    </location>
</feature>